<comment type="caution">
    <text evidence="1">The sequence shown here is derived from an EMBL/GenBank/DDBJ whole genome shotgun (WGS) entry which is preliminary data.</text>
</comment>
<organism evidence="1 2">
    <name type="scientific">Choristoneura fumiferana</name>
    <name type="common">Spruce budworm moth</name>
    <name type="synonym">Archips fumiferana</name>
    <dbReference type="NCBI Taxonomy" id="7141"/>
    <lineage>
        <taxon>Eukaryota</taxon>
        <taxon>Metazoa</taxon>
        <taxon>Ecdysozoa</taxon>
        <taxon>Arthropoda</taxon>
        <taxon>Hexapoda</taxon>
        <taxon>Insecta</taxon>
        <taxon>Pterygota</taxon>
        <taxon>Neoptera</taxon>
        <taxon>Endopterygota</taxon>
        <taxon>Lepidoptera</taxon>
        <taxon>Glossata</taxon>
        <taxon>Ditrysia</taxon>
        <taxon>Tortricoidea</taxon>
        <taxon>Tortricidae</taxon>
        <taxon>Tortricinae</taxon>
        <taxon>Choristoneura</taxon>
    </lineage>
</organism>
<sequence>MTQLRFRRDVAGSLDIVTNNVQPIHAEVKPEIKPATVKVVPPTSGAVFQKSLRKSLPATTKLDLIRSVNRILALLVLLLTATVEVYPILAQLFATIYDYMIEHIVICLANF</sequence>
<evidence type="ECO:0000313" key="2">
    <source>
        <dbReference type="Proteomes" id="UP001064048"/>
    </source>
</evidence>
<gene>
    <name evidence="1" type="ORF">MSG28_015707</name>
</gene>
<keyword evidence="2" id="KW-1185">Reference proteome</keyword>
<name>A0ACC0KBI4_CHOFU</name>
<dbReference type="EMBL" id="CM046129">
    <property type="protein sequence ID" value="KAI8433719.1"/>
    <property type="molecule type" value="Genomic_DNA"/>
</dbReference>
<protein>
    <submittedName>
        <fullName evidence="1">Uncharacterized protein</fullName>
    </submittedName>
</protein>
<dbReference type="Proteomes" id="UP001064048">
    <property type="component" value="Chromosome 29"/>
</dbReference>
<accession>A0ACC0KBI4</accession>
<proteinExistence type="predicted"/>
<evidence type="ECO:0000313" key="1">
    <source>
        <dbReference type="EMBL" id="KAI8433719.1"/>
    </source>
</evidence>
<reference evidence="1 2" key="1">
    <citation type="journal article" date="2022" name="Genome Biol. Evol.">
        <title>The Spruce Budworm Genome: Reconstructing the Evolutionary History of Antifreeze Proteins.</title>
        <authorList>
            <person name="Beliveau C."/>
            <person name="Gagne P."/>
            <person name="Picq S."/>
            <person name="Vernygora O."/>
            <person name="Keeling C.I."/>
            <person name="Pinkney K."/>
            <person name="Doucet D."/>
            <person name="Wen F."/>
            <person name="Johnston J.S."/>
            <person name="Maaroufi H."/>
            <person name="Boyle B."/>
            <person name="Laroche J."/>
            <person name="Dewar K."/>
            <person name="Juretic N."/>
            <person name="Blackburn G."/>
            <person name="Nisole A."/>
            <person name="Brunet B."/>
            <person name="Brandao M."/>
            <person name="Lumley L."/>
            <person name="Duan J."/>
            <person name="Quan G."/>
            <person name="Lucarotti C.J."/>
            <person name="Roe A.D."/>
            <person name="Sperling F.A.H."/>
            <person name="Levesque R.C."/>
            <person name="Cusson M."/>
        </authorList>
    </citation>
    <scope>NUCLEOTIDE SEQUENCE [LARGE SCALE GENOMIC DNA]</scope>
    <source>
        <strain evidence="1">Glfc:IPQL:Cfum</strain>
    </source>
</reference>